<dbReference type="InterPro" id="IPR000182">
    <property type="entry name" value="GNAT_dom"/>
</dbReference>
<accession>A0A7X0VG67</accession>
<dbReference type="Proteomes" id="UP000547209">
    <property type="component" value="Unassembled WGS sequence"/>
</dbReference>
<dbReference type="SUPFAM" id="SSF55729">
    <property type="entry name" value="Acyl-CoA N-acyltransferases (Nat)"/>
    <property type="match status" value="1"/>
</dbReference>
<name>A0A7X0VG67_9BACL</name>
<proteinExistence type="predicted"/>
<feature type="domain" description="N-acetyltransferase" evidence="1">
    <location>
        <begin position="143"/>
        <end position="279"/>
    </location>
</feature>
<reference evidence="2 3" key="1">
    <citation type="submission" date="2020-08" db="EMBL/GenBank/DDBJ databases">
        <title>Cohnella phylogeny.</title>
        <authorList>
            <person name="Dunlap C."/>
        </authorList>
    </citation>
    <scope>NUCLEOTIDE SEQUENCE [LARGE SCALE GENOMIC DNA]</scope>
    <source>
        <strain evidence="2 3">DSM 28246</strain>
    </source>
</reference>
<sequence>MIVRSPLVPSLALAAEIERSKIGYMSDRMTAIRSREGNPEGVEIRAFGQAVAFYSRTMPWPAFNTVKGLRNGDADALEDILAFYNERGRRPQFEIVPGLADTGLLRRLSELGCELSGYHTSLYADPSTRSIPAGSALGEPAGITVRELREEEIELYATIHCRGTGLPDDGIRPVAANNRVLFGRPGWKIFLASVHESPAAVGVLHVKDGIASCTFAATLPEYRNRGLQQLLLKRRLEEAAAQGCRLAVSQCAYASQSHRNMERVGMKIGYIRSSWTARN</sequence>
<evidence type="ECO:0000313" key="2">
    <source>
        <dbReference type="EMBL" id="MBB6672805.1"/>
    </source>
</evidence>
<keyword evidence="2" id="KW-0808">Transferase</keyword>
<dbReference type="Gene3D" id="3.40.630.30">
    <property type="match status" value="1"/>
</dbReference>
<evidence type="ECO:0000313" key="3">
    <source>
        <dbReference type="Proteomes" id="UP000547209"/>
    </source>
</evidence>
<dbReference type="GO" id="GO:0016747">
    <property type="term" value="F:acyltransferase activity, transferring groups other than amino-acyl groups"/>
    <property type="evidence" value="ECO:0007669"/>
    <property type="project" value="InterPro"/>
</dbReference>
<evidence type="ECO:0000259" key="1">
    <source>
        <dbReference type="PROSITE" id="PS51186"/>
    </source>
</evidence>
<dbReference type="PROSITE" id="PS51186">
    <property type="entry name" value="GNAT"/>
    <property type="match status" value="1"/>
</dbReference>
<gene>
    <name evidence="2" type="ORF">H7C19_19160</name>
</gene>
<comment type="caution">
    <text evidence="2">The sequence shown here is derived from an EMBL/GenBank/DDBJ whole genome shotgun (WGS) entry which is preliminary data.</text>
</comment>
<keyword evidence="3" id="KW-1185">Reference proteome</keyword>
<dbReference type="EMBL" id="JACJVP010000030">
    <property type="protein sequence ID" value="MBB6672805.1"/>
    <property type="molecule type" value="Genomic_DNA"/>
</dbReference>
<dbReference type="InterPro" id="IPR016181">
    <property type="entry name" value="Acyl_CoA_acyltransferase"/>
</dbReference>
<dbReference type="AlphaFoldDB" id="A0A7X0VG67"/>
<organism evidence="2 3">
    <name type="scientific">Cohnella nanjingensis</name>
    <dbReference type="NCBI Taxonomy" id="1387779"/>
    <lineage>
        <taxon>Bacteria</taxon>
        <taxon>Bacillati</taxon>
        <taxon>Bacillota</taxon>
        <taxon>Bacilli</taxon>
        <taxon>Bacillales</taxon>
        <taxon>Paenibacillaceae</taxon>
        <taxon>Cohnella</taxon>
    </lineage>
</organism>
<protein>
    <submittedName>
        <fullName evidence="2">GNAT family N-acetyltransferase</fullName>
    </submittedName>
</protein>